<dbReference type="RefSeq" id="WP_087702611.1">
    <property type="nucleotide sequence ID" value="NZ_NHZR01000011.1"/>
</dbReference>
<protein>
    <submittedName>
        <fullName evidence="1">Uncharacterized protein</fullName>
    </submittedName>
</protein>
<evidence type="ECO:0000313" key="1">
    <source>
        <dbReference type="EMBL" id="GEA32638.1"/>
    </source>
</evidence>
<organism evidence="1 2">
    <name type="scientific">Clostridium diolis</name>
    <dbReference type="NCBI Taxonomy" id="223919"/>
    <lineage>
        <taxon>Bacteria</taxon>
        <taxon>Bacillati</taxon>
        <taxon>Bacillota</taxon>
        <taxon>Clostridia</taxon>
        <taxon>Eubacteriales</taxon>
        <taxon>Clostridiaceae</taxon>
        <taxon>Clostridium</taxon>
    </lineage>
</organism>
<name>A0AAV3W2S9_9CLOT</name>
<dbReference type="AlphaFoldDB" id="A0AAV3W2S9"/>
<gene>
    <name evidence="1" type="ORF">CDIOL_35610</name>
</gene>
<comment type="caution">
    <text evidence="1">The sequence shown here is derived from an EMBL/GenBank/DDBJ whole genome shotgun (WGS) entry which is preliminary data.</text>
</comment>
<dbReference type="Proteomes" id="UP000325212">
    <property type="component" value="Unassembled WGS sequence"/>
</dbReference>
<reference evidence="1 2" key="1">
    <citation type="submission" date="2019-06" db="EMBL/GenBank/DDBJ databases">
        <title>Draft genome sequence of Clostridium diolis DSM 15410.</title>
        <authorList>
            <person name="Kobayashi H."/>
            <person name="Tanizawa Y."/>
            <person name="Tohno M."/>
        </authorList>
    </citation>
    <scope>NUCLEOTIDE SEQUENCE [LARGE SCALE GENOMIC DNA]</scope>
    <source>
        <strain evidence="1 2">DSM 15410</strain>
    </source>
</reference>
<accession>A0AAV3W2S9</accession>
<sequence>MKKAGAILNLHASFIFAINYSKEYLVGINIEDVSPKGRGAGIKVVRAADKINLYSAFLHIHF</sequence>
<keyword evidence="2" id="KW-1185">Reference proteome</keyword>
<dbReference type="EMBL" id="BJLA01000014">
    <property type="protein sequence ID" value="GEA32638.1"/>
    <property type="molecule type" value="Genomic_DNA"/>
</dbReference>
<proteinExistence type="predicted"/>
<evidence type="ECO:0000313" key="2">
    <source>
        <dbReference type="Proteomes" id="UP000325212"/>
    </source>
</evidence>